<evidence type="ECO:0000313" key="2">
    <source>
        <dbReference type="EMBL" id="WLJ26366.1"/>
    </source>
</evidence>
<protein>
    <submittedName>
        <fullName evidence="2">Distal tail protein</fullName>
    </submittedName>
</protein>
<dbReference type="InterPro" id="IPR008841">
    <property type="entry name" value="Siphovirus-type_tail_N"/>
</dbReference>
<accession>A0AA49X3I1</accession>
<evidence type="ECO:0000259" key="1">
    <source>
        <dbReference type="Pfam" id="PF05709"/>
    </source>
</evidence>
<organism evidence="2">
    <name type="scientific">Firmicutes phage HS18</name>
    <dbReference type="NCBI Taxonomy" id="3056396"/>
    <lineage>
        <taxon>Viruses</taxon>
    </lineage>
</organism>
<feature type="domain" description="Siphovirus-type tail component RIFT-related" evidence="1">
    <location>
        <begin position="25"/>
        <end position="128"/>
    </location>
</feature>
<dbReference type="Pfam" id="PF05709">
    <property type="entry name" value="Sipho_tail"/>
    <property type="match status" value="1"/>
</dbReference>
<reference evidence="2" key="1">
    <citation type="submission" date="2023-04" db="EMBL/GenBank/DDBJ databases">
        <title>The human skin virome in hidradenitis suppurativa patients.</title>
        <authorList>
            <person name="Jansen D."/>
        </authorList>
    </citation>
    <scope>NUCLEOTIDE SEQUENCE</scope>
    <source>
        <strain evidence="2">VC4_HSPhageC</strain>
    </source>
</reference>
<dbReference type="InterPro" id="IPR006520">
    <property type="entry name" value="Dit_BPSPP_N"/>
</dbReference>
<sequence length="185" mass="20909">MLNKPIGFNFRGIHSDELGVGVKSTNRTVTPERRKKEFTILGRSGTLELESTEYEKRYITVVIGIVNEDYFEDFREQVRRVAAWLSGNGYLIFDDEPTKAYEASVYDAIDLDQWDLMSKGEASVTFECQPFALSKDLNRKIESGTSRVDFTIKNSGNASTCGEFIIKNTGNTNITKLTIIRKAVK</sequence>
<proteinExistence type="predicted"/>
<dbReference type="Gene3D" id="2.40.30.200">
    <property type="match status" value="1"/>
</dbReference>
<dbReference type="NCBIfam" id="TIGR01633">
    <property type="entry name" value="phi3626_gp14_N"/>
    <property type="match status" value="1"/>
</dbReference>
<name>A0AA49X3I1_9VIRU</name>
<dbReference type="EMBL" id="OQ890326">
    <property type="protein sequence ID" value="WLJ26366.1"/>
    <property type="molecule type" value="Genomic_DNA"/>
</dbReference>